<proteinExistence type="predicted"/>
<dbReference type="Gene3D" id="3.60.130.30">
    <property type="match status" value="1"/>
</dbReference>
<keyword evidence="2" id="KW-1185">Reference proteome</keyword>
<protein>
    <submittedName>
        <fullName evidence="1">Calnexin independence factor cif1</fullName>
    </submittedName>
</protein>
<dbReference type="EMBL" id="WTPW01000252">
    <property type="protein sequence ID" value="KAF0530127.1"/>
    <property type="molecule type" value="Genomic_DNA"/>
</dbReference>
<dbReference type="Proteomes" id="UP000439903">
    <property type="component" value="Unassembled WGS sequence"/>
</dbReference>
<name>A0A8H4ATC1_GIGMA</name>
<sequence length="183" mass="21285">MGTLCTSTFWNFPIIAINYNTTSDYHWTNMTNQIVYTVWLALENLRRGVMFPQLQIIVPLQPGQVVAFSLHLLLHDNFSLTKGIHHSIVYFVHNTFFHNLQKFDNIYNDLKGGIERNADGDQVLFIERQNLNDAQGLNFQTILFKLKKRQITIPLSSTDCRRDHISLVYARHGLRIEDLLPDL</sequence>
<dbReference type="AlphaFoldDB" id="A0A8H4ATC1"/>
<reference evidence="1 2" key="1">
    <citation type="journal article" date="2019" name="Environ. Microbiol.">
        <title>At the nexus of three kingdoms: the genome of the mycorrhizal fungus Gigaspora margarita provides insights into plant, endobacterial and fungal interactions.</title>
        <authorList>
            <person name="Venice F."/>
            <person name="Ghignone S."/>
            <person name="Salvioli di Fossalunga A."/>
            <person name="Amselem J."/>
            <person name="Novero M."/>
            <person name="Xianan X."/>
            <person name="Sedzielewska Toro K."/>
            <person name="Morin E."/>
            <person name="Lipzen A."/>
            <person name="Grigoriev I.V."/>
            <person name="Henrissat B."/>
            <person name="Martin F.M."/>
            <person name="Bonfante P."/>
        </authorList>
    </citation>
    <scope>NUCLEOTIDE SEQUENCE [LARGE SCALE GENOMIC DNA]</scope>
    <source>
        <strain evidence="1 2">BEG34</strain>
    </source>
</reference>
<evidence type="ECO:0000313" key="1">
    <source>
        <dbReference type="EMBL" id="KAF0530127.1"/>
    </source>
</evidence>
<dbReference type="OrthoDB" id="2420068at2759"/>
<accession>A0A8H4ATC1</accession>
<gene>
    <name evidence="1" type="ORF">F8M41_012369</name>
</gene>
<comment type="caution">
    <text evidence="1">The sequence shown here is derived from an EMBL/GenBank/DDBJ whole genome shotgun (WGS) entry which is preliminary data.</text>
</comment>
<evidence type="ECO:0000313" key="2">
    <source>
        <dbReference type="Proteomes" id="UP000439903"/>
    </source>
</evidence>
<organism evidence="1 2">
    <name type="scientific">Gigaspora margarita</name>
    <dbReference type="NCBI Taxonomy" id="4874"/>
    <lineage>
        <taxon>Eukaryota</taxon>
        <taxon>Fungi</taxon>
        <taxon>Fungi incertae sedis</taxon>
        <taxon>Mucoromycota</taxon>
        <taxon>Glomeromycotina</taxon>
        <taxon>Glomeromycetes</taxon>
        <taxon>Diversisporales</taxon>
        <taxon>Gigasporaceae</taxon>
        <taxon>Gigaspora</taxon>
    </lineage>
</organism>